<protein>
    <submittedName>
        <fullName evidence="2">Uncharacterized protein</fullName>
    </submittedName>
</protein>
<keyword evidence="1" id="KW-1133">Transmembrane helix</keyword>
<organism evidence="2 3">
    <name type="scientific">Glaciecola siphonariae</name>
    <dbReference type="NCBI Taxonomy" id="521012"/>
    <lineage>
        <taxon>Bacteria</taxon>
        <taxon>Pseudomonadati</taxon>
        <taxon>Pseudomonadota</taxon>
        <taxon>Gammaproteobacteria</taxon>
        <taxon>Alteromonadales</taxon>
        <taxon>Alteromonadaceae</taxon>
        <taxon>Glaciecola</taxon>
    </lineage>
</organism>
<keyword evidence="1" id="KW-0812">Transmembrane</keyword>
<accession>A0ABV9M0E3</accession>
<feature type="transmembrane region" description="Helical" evidence="1">
    <location>
        <begin position="12"/>
        <end position="35"/>
    </location>
</feature>
<comment type="caution">
    <text evidence="2">The sequence shown here is derived from an EMBL/GenBank/DDBJ whole genome shotgun (WGS) entry which is preliminary data.</text>
</comment>
<reference evidence="3" key="1">
    <citation type="journal article" date="2019" name="Int. J. Syst. Evol. Microbiol.">
        <title>The Global Catalogue of Microorganisms (GCM) 10K type strain sequencing project: providing services to taxonomists for standard genome sequencing and annotation.</title>
        <authorList>
            <consortium name="The Broad Institute Genomics Platform"/>
            <consortium name="The Broad Institute Genome Sequencing Center for Infectious Disease"/>
            <person name="Wu L."/>
            <person name="Ma J."/>
        </authorList>
    </citation>
    <scope>NUCLEOTIDE SEQUENCE [LARGE SCALE GENOMIC DNA]</scope>
    <source>
        <strain evidence="3">KACC 12507</strain>
    </source>
</reference>
<dbReference type="RefSeq" id="WP_382410205.1">
    <property type="nucleotide sequence ID" value="NZ_JBHSGU010000019.1"/>
</dbReference>
<evidence type="ECO:0000313" key="2">
    <source>
        <dbReference type="EMBL" id="MFC4701585.1"/>
    </source>
</evidence>
<keyword evidence="1" id="KW-0472">Membrane</keyword>
<dbReference type="EMBL" id="JBHSGU010000019">
    <property type="protein sequence ID" value="MFC4701585.1"/>
    <property type="molecule type" value="Genomic_DNA"/>
</dbReference>
<sequence>MEENTTGRFDYFKVIAFVTAMAPLFTIAFSAFEYVSVENTYKKQLEFENYHFLISKFSKEGVTSENAAAIIYELKNYPQYCEISLEILSTFEAAWTDSLPLKAIKLVKPELSNACR</sequence>
<dbReference type="Proteomes" id="UP001595897">
    <property type="component" value="Unassembled WGS sequence"/>
</dbReference>
<name>A0ABV9M0E3_9ALTE</name>
<evidence type="ECO:0000313" key="3">
    <source>
        <dbReference type="Proteomes" id="UP001595897"/>
    </source>
</evidence>
<keyword evidence="3" id="KW-1185">Reference proteome</keyword>
<proteinExistence type="predicted"/>
<gene>
    <name evidence="2" type="ORF">ACFO4O_15625</name>
</gene>
<evidence type="ECO:0000256" key="1">
    <source>
        <dbReference type="SAM" id="Phobius"/>
    </source>
</evidence>